<dbReference type="SUPFAM" id="SSF47413">
    <property type="entry name" value="lambda repressor-like DNA-binding domains"/>
    <property type="match status" value="1"/>
</dbReference>
<sequence>MAELGQFLREKREEKGWRIEEVQAHTKIQKRYLLAIEGGRYNELPGAFYARAFIKSYVEVLGLNPEEVFSEFDHDLPKPSKEAIEFPSRVERAKTKRSPESKKSTTVLPAALVISFLVAIVGIIWFLNIGNGDVASDEEEGSPNQEEVEIINEPQESGNNEGDGETEAVNGTEEGQGNNGNHEEDESGGLSYEETTGNYNSIYTVDSASLEIELVFEEGIDSYVDFREEVGGTIIEVADPPAEALEQEYDFSEYDTITINAGYTPSLTIYVNSEELEYAVDPEERDLQNITIEQNG</sequence>
<dbReference type="RefSeq" id="WP_184403143.1">
    <property type="nucleotide sequence ID" value="NZ_JACHHJ010000001.1"/>
</dbReference>
<feature type="region of interest" description="Disordered" evidence="1">
    <location>
        <begin position="136"/>
        <end position="195"/>
    </location>
</feature>
<comment type="caution">
    <text evidence="4">The sequence shown here is derived from an EMBL/GenBank/DDBJ whole genome shotgun (WGS) entry which is preliminary data.</text>
</comment>
<accession>A0A841PYI4</accession>
<dbReference type="EMBL" id="JACHHJ010000001">
    <property type="protein sequence ID" value="MBB6449245.1"/>
    <property type="molecule type" value="Genomic_DNA"/>
</dbReference>
<dbReference type="Pfam" id="PF13413">
    <property type="entry name" value="HTH_25"/>
    <property type="match status" value="1"/>
</dbReference>
<dbReference type="SMART" id="SM00530">
    <property type="entry name" value="HTH_XRE"/>
    <property type="match status" value="1"/>
</dbReference>
<evidence type="ECO:0000256" key="2">
    <source>
        <dbReference type="SAM" id="Phobius"/>
    </source>
</evidence>
<feature type="domain" description="HTH cro/C1-type" evidence="3">
    <location>
        <begin position="7"/>
        <end position="68"/>
    </location>
</feature>
<name>A0A841PYI4_9BACL</name>
<evidence type="ECO:0000256" key="1">
    <source>
        <dbReference type="SAM" id="MobiDB-lite"/>
    </source>
</evidence>
<dbReference type="InterPro" id="IPR010982">
    <property type="entry name" value="Lambda_DNA-bd_dom_sf"/>
</dbReference>
<dbReference type="Proteomes" id="UP000568839">
    <property type="component" value="Unassembled WGS sequence"/>
</dbReference>
<keyword evidence="2" id="KW-0812">Transmembrane</keyword>
<dbReference type="PANTHER" id="PTHR34475:SF1">
    <property type="entry name" value="CYTOSKELETON PROTEIN RODZ"/>
    <property type="match status" value="1"/>
</dbReference>
<keyword evidence="2" id="KW-1133">Transmembrane helix</keyword>
<dbReference type="PANTHER" id="PTHR34475">
    <property type="match status" value="1"/>
</dbReference>
<proteinExistence type="predicted"/>
<evidence type="ECO:0000259" key="3">
    <source>
        <dbReference type="SMART" id="SM00530"/>
    </source>
</evidence>
<feature type="compositionally biased region" description="Low complexity" evidence="1">
    <location>
        <begin position="170"/>
        <end position="180"/>
    </location>
</feature>
<reference evidence="4 5" key="1">
    <citation type="submission" date="2020-08" db="EMBL/GenBank/DDBJ databases">
        <title>Genomic Encyclopedia of Type Strains, Phase IV (KMG-IV): sequencing the most valuable type-strain genomes for metagenomic binning, comparative biology and taxonomic classification.</title>
        <authorList>
            <person name="Goeker M."/>
        </authorList>
    </citation>
    <scope>NUCLEOTIDE SEQUENCE [LARGE SCALE GENOMIC DNA]</scope>
    <source>
        <strain evidence="4 5">DSM 21769</strain>
    </source>
</reference>
<dbReference type="InterPro" id="IPR050400">
    <property type="entry name" value="Bact_Cytoskel_RodZ"/>
</dbReference>
<dbReference type="InterPro" id="IPR001387">
    <property type="entry name" value="Cro/C1-type_HTH"/>
</dbReference>
<dbReference type="GO" id="GO:0003677">
    <property type="term" value="F:DNA binding"/>
    <property type="evidence" value="ECO:0007669"/>
    <property type="project" value="InterPro"/>
</dbReference>
<organism evidence="4 5">
    <name type="scientific">Geomicrobium halophilum</name>
    <dbReference type="NCBI Taxonomy" id="549000"/>
    <lineage>
        <taxon>Bacteria</taxon>
        <taxon>Bacillati</taxon>
        <taxon>Bacillota</taxon>
        <taxon>Bacilli</taxon>
        <taxon>Bacillales</taxon>
        <taxon>Geomicrobium</taxon>
    </lineage>
</organism>
<dbReference type="CDD" id="cd00093">
    <property type="entry name" value="HTH_XRE"/>
    <property type="match status" value="1"/>
</dbReference>
<evidence type="ECO:0000313" key="5">
    <source>
        <dbReference type="Proteomes" id="UP000568839"/>
    </source>
</evidence>
<dbReference type="Gene3D" id="1.10.260.40">
    <property type="entry name" value="lambda repressor-like DNA-binding domains"/>
    <property type="match status" value="1"/>
</dbReference>
<keyword evidence="2" id="KW-0472">Membrane</keyword>
<evidence type="ECO:0000313" key="4">
    <source>
        <dbReference type="EMBL" id="MBB6449245.1"/>
    </source>
</evidence>
<keyword evidence="5" id="KW-1185">Reference proteome</keyword>
<gene>
    <name evidence="4" type="ORF">HNR44_001194</name>
</gene>
<dbReference type="AlphaFoldDB" id="A0A841PYI4"/>
<feature type="compositionally biased region" description="Acidic residues" evidence="1">
    <location>
        <begin position="136"/>
        <end position="150"/>
    </location>
</feature>
<protein>
    <submittedName>
        <fullName evidence="4">Cytoskeletal protein RodZ</fullName>
    </submittedName>
</protein>
<feature type="transmembrane region" description="Helical" evidence="2">
    <location>
        <begin position="106"/>
        <end position="127"/>
    </location>
</feature>